<evidence type="ECO:0000313" key="5">
    <source>
        <dbReference type="EMBL" id="WIA08036.1"/>
    </source>
</evidence>
<dbReference type="InterPro" id="IPR044059">
    <property type="entry name" value="Csn1/TTC4_wheel"/>
</dbReference>
<reference evidence="5 6" key="1">
    <citation type="submission" date="2023-05" db="EMBL/GenBank/DDBJ databases">
        <title>A 100% complete, gapless, phased diploid assembly of the Scenedesmus obliquus UTEX 3031 genome.</title>
        <authorList>
            <person name="Biondi T.C."/>
            <person name="Hanschen E.R."/>
            <person name="Kwon T."/>
            <person name="Eng W."/>
            <person name="Kruse C.P.S."/>
            <person name="Koehler S.I."/>
            <person name="Kunde Y."/>
            <person name="Gleasner C.D."/>
            <person name="You Mak K.T."/>
            <person name="Polle J."/>
            <person name="Hovde B.T."/>
            <person name="Starkenburg S.R."/>
        </authorList>
    </citation>
    <scope>NUCLEOTIDE SEQUENCE [LARGE SCALE GENOMIC DNA]</scope>
    <source>
        <strain evidence="5 6">DOE0152z</strain>
    </source>
</reference>
<keyword evidence="1" id="KW-0677">Repeat</keyword>
<dbReference type="PANTHER" id="PTHR46035:SF1">
    <property type="entry name" value="TETRATRICOPEPTIDE REPEAT PROTEIN 4"/>
    <property type="match status" value="1"/>
</dbReference>
<keyword evidence="6" id="KW-1185">Reference proteome</keyword>
<dbReference type="PANTHER" id="PTHR46035">
    <property type="entry name" value="TETRATRICOPEPTIDE REPEAT PROTEIN 4"/>
    <property type="match status" value="1"/>
</dbReference>
<gene>
    <name evidence="5" type="ORF">OEZ85_007506</name>
</gene>
<accession>A0ABY8TG36</accession>
<sequence length="444" mass="49877">MSDSDSEEITPSQPVNDNADLPALFWDSMPDNAEEHPDYIAMKALEEESTPEERAENFKQQGNNKLRVGLKSKNRLLLREAVEAYTKGLALKCSDTQLNLALHNNRAHVHSLLGNWRSALQDSQAALQLEPASIKAVFRGARAALKLGQWDVCGQLLQQGLALEPEAAELLQIQQVSWQGRASYRVVQQVFKWDSWGQLLQQGLELEPEAAELLQIQQLLQQGLALEPEAAELLQIQQELAASRKQHEDQQAAQAAAREAALAPSRKLAAAIVLKGYRLTLPEVHVGSKQPYVDKQGALHWPVMLLYPETGQQDVIEDWHEEDLVAEHLDVMFGPDAPSIDWDTAGEYSRQRVQLYYLSNAGQPLKQDQLVDALHGKWPERDPQAGPKRYGSSSSRWVPVDESLSLRQVLLAPDHVIPGVPLFWVLARDTQYQARFLAEELRRF</sequence>
<evidence type="ECO:0000256" key="2">
    <source>
        <dbReference type="ARBA" id="ARBA00022803"/>
    </source>
</evidence>
<protein>
    <recommendedName>
        <fullName evidence="4">Cns1/TTC4 wheel domain-containing protein</fullName>
    </recommendedName>
</protein>
<evidence type="ECO:0000256" key="1">
    <source>
        <dbReference type="ARBA" id="ARBA00022737"/>
    </source>
</evidence>
<evidence type="ECO:0000259" key="4">
    <source>
        <dbReference type="Pfam" id="PF18972"/>
    </source>
</evidence>
<organism evidence="5 6">
    <name type="scientific">Tetradesmus obliquus</name>
    <name type="common">Green alga</name>
    <name type="synonym">Acutodesmus obliquus</name>
    <dbReference type="NCBI Taxonomy" id="3088"/>
    <lineage>
        <taxon>Eukaryota</taxon>
        <taxon>Viridiplantae</taxon>
        <taxon>Chlorophyta</taxon>
        <taxon>core chlorophytes</taxon>
        <taxon>Chlorophyceae</taxon>
        <taxon>CS clade</taxon>
        <taxon>Sphaeropleales</taxon>
        <taxon>Scenedesmaceae</taxon>
        <taxon>Tetradesmus</taxon>
    </lineage>
</organism>
<dbReference type="InterPro" id="IPR011990">
    <property type="entry name" value="TPR-like_helical_dom_sf"/>
</dbReference>
<keyword evidence="2" id="KW-0802">TPR repeat</keyword>
<dbReference type="CDD" id="cd21377">
    <property type="entry name" value="CTWD_Cns1-like"/>
    <property type="match status" value="1"/>
</dbReference>
<dbReference type="SUPFAM" id="SSF48452">
    <property type="entry name" value="TPR-like"/>
    <property type="match status" value="1"/>
</dbReference>
<feature type="domain" description="Cns1/TTC4 wheel" evidence="4">
    <location>
        <begin position="294"/>
        <end position="366"/>
    </location>
</feature>
<dbReference type="Proteomes" id="UP001244341">
    <property type="component" value="Chromosome 1b"/>
</dbReference>
<dbReference type="EMBL" id="CP126208">
    <property type="protein sequence ID" value="WIA08036.1"/>
    <property type="molecule type" value="Genomic_DNA"/>
</dbReference>
<feature type="region of interest" description="Disordered" evidence="3">
    <location>
        <begin position="1"/>
        <end position="36"/>
    </location>
</feature>
<name>A0ABY8TG36_TETOB</name>
<dbReference type="Pfam" id="PF18972">
    <property type="entry name" value="Wheel"/>
    <property type="match status" value="1"/>
</dbReference>
<dbReference type="Gene3D" id="1.25.40.10">
    <property type="entry name" value="Tetratricopeptide repeat domain"/>
    <property type="match status" value="1"/>
</dbReference>
<evidence type="ECO:0000313" key="6">
    <source>
        <dbReference type="Proteomes" id="UP001244341"/>
    </source>
</evidence>
<proteinExistence type="predicted"/>
<evidence type="ECO:0000256" key="3">
    <source>
        <dbReference type="SAM" id="MobiDB-lite"/>
    </source>
</evidence>